<protein>
    <submittedName>
        <fullName evidence="11">Polyvinyl alcohol dehydrogenase (Cytochrome)</fullName>
    </submittedName>
</protein>
<evidence type="ECO:0000256" key="2">
    <source>
        <dbReference type="ARBA" id="ARBA00008156"/>
    </source>
</evidence>
<dbReference type="AlphaFoldDB" id="A0A1H4JS13"/>
<keyword evidence="4 8" id="KW-0479">Metal-binding</keyword>
<keyword evidence="3 8" id="KW-0349">Heme</keyword>
<dbReference type="SUPFAM" id="SSF50998">
    <property type="entry name" value="Quinoprotein alcohol dehydrogenase-like"/>
    <property type="match status" value="1"/>
</dbReference>
<dbReference type="InterPro" id="IPR011047">
    <property type="entry name" value="Quinoprotein_ADH-like_sf"/>
</dbReference>
<dbReference type="Pfam" id="PF01011">
    <property type="entry name" value="PQQ"/>
    <property type="match status" value="1"/>
</dbReference>
<dbReference type="Pfam" id="PF13360">
    <property type="entry name" value="PQQ_2"/>
    <property type="match status" value="1"/>
</dbReference>
<dbReference type="InterPro" id="IPR018391">
    <property type="entry name" value="PQQ_b-propeller_rpt"/>
</dbReference>
<gene>
    <name evidence="11" type="ORF">SAMN05443244_0767</name>
</gene>
<organism evidence="11 12">
    <name type="scientific">Terriglobus roseus</name>
    <dbReference type="NCBI Taxonomy" id="392734"/>
    <lineage>
        <taxon>Bacteria</taxon>
        <taxon>Pseudomonadati</taxon>
        <taxon>Acidobacteriota</taxon>
        <taxon>Terriglobia</taxon>
        <taxon>Terriglobales</taxon>
        <taxon>Acidobacteriaceae</taxon>
        <taxon>Terriglobus</taxon>
    </lineage>
</organism>
<evidence type="ECO:0000256" key="6">
    <source>
        <dbReference type="ARBA" id="ARBA00023002"/>
    </source>
</evidence>
<dbReference type="SMART" id="SM00564">
    <property type="entry name" value="PQQ"/>
    <property type="match status" value="7"/>
</dbReference>
<keyword evidence="7 8" id="KW-0408">Iron</keyword>
<reference evidence="11 12" key="1">
    <citation type="submission" date="2016-10" db="EMBL/GenBank/DDBJ databases">
        <authorList>
            <person name="de Groot N.N."/>
        </authorList>
    </citation>
    <scope>NUCLEOTIDE SEQUENCE [LARGE SCALE GENOMIC DNA]</scope>
    <source>
        <strain evidence="11 12">AB35.6</strain>
    </source>
</reference>
<evidence type="ECO:0000259" key="10">
    <source>
        <dbReference type="PROSITE" id="PS51007"/>
    </source>
</evidence>
<dbReference type="PANTHER" id="PTHR32303">
    <property type="entry name" value="QUINOPROTEIN ALCOHOL DEHYDROGENASE (CYTOCHROME C)"/>
    <property type="match status" value="1"/>
</dbReference>
<dbReference type="GO" id="GO:0020037">
    <property type="term" value="F:heme binding"/>
    <property type="evidence" value="ECO:0007669"/>
    <property type="project" value="InterPro"/>
</dbReference>
<evidence type="ECO:0000256" key="3">
    <source>
        <dbReference type="ARBA" id="ARBA00022617"/>
    </source>
</evidence>
<dbReference type="SUPFAM" id="SSF46626">
    <property type="entry name" value="Cytochrome c"/>
    <property type="match status" value="1"/>
</dbReference>
<evidence type="ECO:0000313" key="12">
    <source>
        <dbReference type="Proteomes" id="UP000182409"/>
    </source>
</evidence>
<comment type="similarity">
    <text evidence="2">Belongs to the bacterial PQQ dehydrogenase family.</text>
</comment>
<feature type="signal peptide" evidence="9">
    <location>
        <begin position="1"/>
        <end position="20"/>
    </location>
</feature>
<evidence type="ECO:0000256" key="4">
    <source>
        <dbReference type="ARBA" id="ARBA00022723"/>
    </source>
</evidence>
<dbReference type="PANTHER" id="PTHR32303:SF10">
    <property type="entry name" value="OUTER MEMBRANE PROTEIN ASSEMBLY FACTOR BAMB"/>
    <property type="match status" value="1"/>
</dbReference>
<accession>A0A1H4JS13</accession>
<dbReference type="Proteomes" id="UP000182409">
    <property type="component" value="Unassembled WGS sequence"/>
</dbReference>
<dbReference type="EMBL" id="FNSD01000001">
    <property type="protein sequence ID" value="SEB48715.1"/>
    <property type="molecule type" value="Genomic_DNA"/>
</dbReference>
<keyword evidence="5 9" id="KW-0732">Signal</keyword>
<evidence type="ECO:0000256" key="7">
    <source>
        <dbReference type="ARBA" id="ARBA00023004"/>
    </source>
</evidence>
<keyword evidence="6" id="KW-0560">Oxidoreductase</keyword>
<dbReference type="GO" id="GO:0046872">
    <property type="term" value="F:metal ion binding"/>
    <property type="evidence" value="ECO:0007669"/>
    <property type="project" value="UniProtKB-KW"/>
</dbReference>
<feature type="domain" description="Cytochrome c" evidence="10">
    <location>
        <begin position="28"/>
        <end position="99"/>
    </location>
</feature>
<dbReference type="InterPro" id="IPR002372">
    <property type="entry name" value="PQQ_rpt_dom"/>
</dbReference>
<evidence type="ECO:0000256" key="1">
    <source>
        <dbReference type="ARBA" id="ARBA00001931"/>
    </source>
</evidence>
<evidence type="ECO:0000256" key="8">
    <source>
        <dbReference type="PROSITE-ProRule" id="PRU00433"/>
    </source>
</evidence>
<name>A0A1H4JS13_9BACT</name>
<proteinExistence type="inferred from homology"/>
<dbReference type="Gene3D" id="2.140.10.10">
    <property type="entry name" value="Quinoprotein alcohol dehydrogenase-like superfamily"/>
    <property type="match status" value="1"/>
</dbReference>
<evidence type="ECO:0000313" key="11">
    <source>
        <dbReference type="EMBL" id="SEB48715.1"/>
    </source>
</evidence>
<sequence length="610" mass="64122">MLTALSLLSTMLVHAQGQSAADELKHAQGTNLGIYTFSDRCSSCHDNARGGAPDRYALNKYTPEQVMQSLTGDGTMAKFTDGMTELQKRILSVYVGGRPFGSSAEGELSAMPSGQCPVGGLWKTSGAPSWSNWGVDETNSRYQPTPGLAADQVPHLKLKWAFAFPNGNSAYSQPTVADGRVFVGSDTGFIYALNASTGCAYWSFKANAGVRTPVVLSPAGKGRRLAFFGDIRANLYAIDAATGKLVWTVRADLHRLSRLTGAQVLNKGILYVPISSLEESGGGNAKYPCCTFRGAIEAYRADTGKLLWKSYTIAEPAKPTTVTSIGTQLYGPAGAGLWSAPTLDLKRNAVYVATGNAYTMPAADTSDAVMAFDMKTGARLWKNQLRADDGYVRDCPGKYRPNVSTKNVSETCPTPLGPDVDFGNAPILRNFADGHSLIVIGQKDGSGWALDPDKKGAVVWKRPMSPGVDAGGGGMQWGSAADDTQVYFPLTRGGAGAGMGAVNLLTGEIAWRTTPAIASLAPATVMPGVVFEGSNMGMLYAFSTADGHALWNFDTNTNFKTVNGVEGKGGGFGGAAGAVVAEGKLFTTSGNADLFGGPLRGNVILAFEPE</sequence>
<dbReference type="InterPro" id="IPR009056">
    <property type="entry name" value="Cyt_c-like_dom"/>
</dbReference>
<evidence type="ECO:0000256" key="9">
    <source>
        <dbReference type="SAM" id="SignalP"/>
    </source>
</evidence>
<evidence type="ECO:0000256" key="5">
    <source>
        <dbReference type="ARBA" id="ARBA00022729"/>
    </source>
</evidence>
<dbReference type="GO" id="GO:0009055">
    <property type="term" value="F:electron transfer activity"/>
    <property type="evidence" value="ECO:0007669"/>
    <property type="project" value="InterPro"/>
</dbReference>
<dbReference type="InterPro" id="IPR036909">
    <property type="entry name" value="Cyt_c-like_dom_sf"/>
</dbReference>
<feature type="chain" id="PRO_5010303680" evidence="9">
    <location>
        <begin position="21"/>
        <end position="610"/>
    </location>
</feature>
<dbReference type="GO" id="GO:0016491">
    <property type="term" value="F:oxidoreductase activity"/>
    <property type="evidence" value="ECO:0007669"/>
    <property type="project" value="UniProtKB-KW"/>
</dbReference>
<comment type="cofactor">
    <cofactor evidence="1">
        <name>pyrroloquinoline quinone</name>
        <dbReference type="ChEBI" id="CHEBI:58442"/>
    </cofactor>
</comment>
<dbReference type="PROSITE" id="PS51007">
    <property type="entry name" value="CYTC"/>
    <property type="match status" value="1"/>
</dbReference>